<dbReference type="GO" id="GO:0016567">
    <property type="term" value="P:protein ubiquitination"/>
    <property type="evidence" value="ECO:0007669"/>
    <property type="project" value="InterPro"/>
</dbReference>
<feature type="domain" description="MATH" evidence="1">
    <location>
        <begin position="35"/>
        <end position="153"/>
    </location>
</feature>
<dbReference type="PROSITE" id="PS50144">
    <property type="entry name" value="MATH"/>
    <property type="match status" value="1"/>
</dbReference>
<dbReference type="InterPro" id="IPR002083">
    <property type="entry name" value="MATH/TRAF_dom"/>
</dbReference>
<accession>A0A3L6SRV7</accession>
<proteinExistence type="predicted"/>
<dbReference type="STRING" id="4540.A0A3L6SRV7"/>
<organism evidence="2 3">
    <name type="scientific">Panicum miliaceum</name>
    <name type="common">Proso millet</name>
    <name type="synonym">Broomcorn millet</name>
    <dbReference type="NCBI Taxonomy" id="4540"/>
    <lineage>
        <taxon>Eukaryota</taxon>
        <taxon>Viridiplantae</taxon>
        <taxon>Streptophyta</taxon>
        <taxon>Embryophyta</taxon>
        <taxon>Tracheophyta</taxon>
        <taxon>Spermatophyta</taxon>
        <taxon>Magnoliopsida</taxon>
        <taxon>Liliopsida</taxon>
        <taxon>Poales</taxon>
        <taxon>Poaceae</taxon>
        <taxon>PACMAD clade</taxon>
        <taxon>Panicoideae</taxon>
        <taxon>Panicodae</taxon>
        <taxon>Paniceae</taxon>
        <taxon>Panicinae</taxon>
        <taxon>Panicum</taxon>
        <taxon>Panicum sect. Panicum</taxon>
    </lineage>
</organism>
<dbReference type="Gene3D" id="2.60.210.10">
    <property type="entry name" value="Apoptosis, Tumor Necrosis Factor Receptor Associated Protein 2, Chain A"/>
    <property type="match status" value="1"/>
</dbReference>
<evidence type="ECO:0000313" key="2">
    <source>
        <dbReference type="EMBL" id="RLN25386.1"/>
    </source>
</evidence>
<dbReference type="AlphaFoldDB" id="A0A3L6SRV7"/>
<evidence type="ECO:0000313" key="3">
    <source>
        <dbReference type="Proteomes" id="UP000275267"/>
    </source>
</evidence>
<dbReference type="SUPFAM" id="SSF49599">
    <property type="entry name" value="TRAF domain-like"/>
    <property type="match status" value="1"/>
</dbReference>
<dbReference type="PANTHER" id="PTHR26379:SF187">
    <property type="entry name" value="OS07G0655300 PROTEIN"/>
    <property type="match status" value="1"/>
</dbReference>
<protein>
    <submittedName>
        <fullName evidence="2">BTB/POZ and MATH domain-containing protein 2-like</fullName>
    </submittedName>
</protein>
<name>A0A3L6SRV7_PANMI</name>
<dbReference type="Proteomes" id="UP000275267">
    <property type="component" value="Unassembled WGS sequence"/>
</dbReference>
<dbReference type="CDD" id="cd00121">
    <property type="entry name" value="MATH"/>
    <property type="match status" value="1"/>
</dbReference>
<dbReference type="OrthoDB" id="595201at2759"/>
<dbReference type="EMBL" id="PQIB02000004">
    <property type="protein sequence ID" value="RLN25386.1"/>
    <property type="molecule type" value="Genomic_DNA"/>
</dbReference>
<keyword evidence="3" id="KW-1185">Reference proteome</keyword>
<gene>
    <name evidence="2" type="ORF">C2845_PM07G03930</name>
</gene>
<comment type="caution">
    <text evidence="2">The sequence shown here is derived from an EMBL/GenBank/DDBJ whole genome shotgun (WGS) entry which is preliminary data.</text>
</comment>
<evidence type="ECO:0000259" key="1">
    <source>
        <dbReference type="PROSITE" id="PS50144"/>
    </source>
</evidence>
<dbReference type="InterPro" id="IPR045005">
    <property type="entry name" value="BPM1-6"/>
</dbReference>
<dbReference type="PANTHER" id="PTHR26379">
    <property type="entry name" value="BTB/POZ AND MATH DOMAIN-CONTAINING PROTEIN 1"/>
    <property type="match status" value="1"/>
</dbReference>
<sequence length="153" mass="16483">MSASSSDPVAALGDALRSARLALRCFSSVRGREVTGTHLLRIGAYSTVGSLLARGKCVESEPFRAGGHRWRLSYYPNGVAILDGDGNAVCSSAASRSEYSARSGGIWIDVEEAKADALRSLKDDSLSVRCDVTVQSMEKESRVKCLLRAWLQQ</sequence>
<reference evidence="3" key="1">
    <citation type="journal article" date="2019" name="Nat. Commun.">
        <title>The genome of broomcorn millet.</title>
        <authorList>
            <person name="Zou C."/>
            <person name="Miki D."/>
            <person name="Li D."/>
            <person name="Tang Q."/>
            <person name="Xiao L."/>
            <person name="Rajput S."/>
            <person name="Deng P."/>
            <person name="Jia W."/>
            <person name="Huang R."/>
            <person name="Zhang M."/>
            <person name="Sun Y."/>
            <person name="Hu J."/>
            <person name="Fu X."/>
            <person name="Schnable P.S."/>
            <person name="Li F."/>
            <person name="Zhang H."/>
            <person name="Feng B."/>
            <person name="Zhu X."/>
            <person name="Liu R."/>
            <person name="Schnable J.C."/>
            <person name="Zhu J.-K."/>
            <person name="Zhang H."/>
        </authorList>
    </citation>
    <scope>NUCLEOTIDE SEQUENCE [LARGE SCALE GENOMIC DNA]</scope>
</reference>
<dbReference type="InterPro" id="IPR008974">
    <property type="entry name" value="TRAF-like"/>
</dbReference>